<dbReference type="SUPFAM" id="SSF48508">
    <property type="entry name" value="Nuclear receptor ligand-binding domain"/>
    <property type="match status" value="1"/>
</dbReference>
<keyword evidence="1" id="KW-0805">Transcription regulation</keyword>
<evidence type="ECO:0000313" key="5">
    <source>
        <dbReference type="EMBL" id="KAL3099798.1"/>
    </source>
</evidence>
<evidence type="ECO:0000313" key="6">
    <source>
        <dbReference type="Proteomes" id="UP001620626"/>
    </source>
</evidence>
<feature type="domain" description="NR LBD" evidence="4">
    <location>
        <begin position="87"/>
        <end position="329"/>
    </location>
</feature>
<dbReference type="AlphaFoldDB" id="A0ABD2KA41"/>
<comment type="caution">
    <text evidence="5">The sequence shown here is derived from an EMBL/GenBank/DDBJ whole genome shotgun (WGS) entry which is preliminary data.</text>
</comment>
<dbReference type="SMART" id="SM00430">
    <property type="entry name" value="HOLI"/>
    <property type="match status" value="1"/>
</dbReference>
<dbReference type="InterPro" id="IPR035500">
    <property type="entry name" value="NHR-like_dom_sf"/>
</dbReference>
<sequence length="345" mass="40045">MMASDKIKNEEINAWFNCRRKELLKKKSGNSGQQMLMETQSLETPQKKFCLLESLKFAEHRMFHIRYSETEFPEYYLWTGLMDHITKQDNILAKCESFSMNRRIPKYKQFFLDLIANNWGPNAPTINDKPLQKEAVRWLFIDCFLCIEMTKTIPAIWHLPLIDQTSLLLNNIILTAVFNKTFYSCVNCPNAETLTLPNGFSPIFLGTFNVAIRVFCESIKCFKEINLSMEEFVLLRGMVLLQHASVDIAPASHQILQDEIENFTSILMDYEKIKFGNMMGAKRFAELMFFLIRATKFSIQHRNLVLLFMTTMAQQQKAHFTTFMESVVLGIICANDSVKTAETQK</sequence>
<dbReference type="Gene3D" id="1.10.565.10">
    <property type="entry name" value="Retinoid X Receptor"/>
    <property type="match status" value="1"/>
</dbReference>
<dbReference type="Proteomes" id="UP001620626">
    <property type="component" value="Unassembled WGS sequence"/>
</dbReference>
<dbReference type="PROSITE" id="PS51843">
    <property type="entry name" value="NR_LBD"/>
    <property type="match status" value="1"/>
</dbReference>
<gene>
    <name evidence="5" type="ORF">niasHT_022099</name>
</gene>
<dbReference type="InterPro" id="IPR000536">
    <property type="entry name" value="Nucl_hrmn_rcpt_lig-bd"/>
</dbReference>
<accession>A0ABD2KA41</accession>
<protein>
    <recommendedName>
        <fullName evidence="4">NR LBD domain-containing protein</fullName>
    </recommendedName>
</protein>
<evidence type="ECO:0000259" key="4">
    <source>
        <dbReference type="PROSITE" id="PS51843"/>
    </source>
</evidence>
<keyword evidence="6" id="KW-1185">Reference proteome</keyword>
<reference evidence="5 6" key="1">
    <citation type="submission" date="2024-10" db="EMBL/GenBank/DDBJ databases">
        <authorList>
            <person name="Kim D."/>
        </authorList>
    </citation>
    <scope>NUCLEOTIDE SEQUENCE [LARGE SCALE GENOMIC DNA]</scope>
    <source>
        <strain evidence="5">BH-2024</strain>
    </source>
</reference>
<evidence type="ECO:0000256" key="1">
    <source>
        <dbReference type="ARBA" id="ARBA00023015"/>
    </source>
</evidence>
<organism evidence="5 6">
    <name type="scientific">Heterodera trifolii</name>
    <dbReference type="NCBI Taxonomy" id="157864"/>
    <lineage>
        <taxon>Eukaryota</taxon>
        <taxon>Metazoa</taxon>
        <taxon>Ecdysozoa</taxon>
        <taxon>Nematoda</taxon>
        <taxon>Chromadorea</taxon>
        <taxon>Rhabditida</taxon>
        <taxon>Tylenchina</taxon>
        <taxon>Tylenchomorpha</taxon>
        <taxon>Tylenchoidea</taxon>
        <taxon>Heteroderidae</taxon>
        <taxon>Heteroderinae</taxon>
        <taxon>Heterodera</taxon>
    </lineage>
</organism>
<proteinExistence type="predicted"/>
<dbReference type="InterPro" id="IPR050274">
    <property type="entry name" value="Nuclear_hormone_rcpt_NR2"/>
</dbReference>
<keyword evidence="2" id="KW-0804">Transcription</keyword>
<dbReference type="EMBL" id="JBICBT010000804">
    <property type="protein sequence ID" value="KAL3099798.1"/>
    <property type="molecule type" value="Genomic_DNA"/>
</dbReference>
<dbReference type="Pfam" id="PF00104">
    <property type="entry name" value="Hormone_recep"/>
    <property type="match status" value="1"/>
</dbReference>
<name>A0ABD2KA41_9BILA</name>
<evidence type="ECO:0000256" key="3">
    <source>
        <dbReference type="ARBA" id="ARBA00023170"/>
    </source>
</evidence>
<evidence type="ECO:0000256" key="2">
    <source>
        <dbReference type="ARBA" id="ARBA00023163"/>
    </source>
</evidence>
<dbReference type="PANTHER" id="PTHR24083">
    <property type="entry name" value="NUCLEAR HORMONE RECEPTOR"/>
    <property type="match status" value="1"/>
</dbReference>
<keyword evidence="3" id="KW-0675">Receptor</keyword>